<gene>
    <name evidence="1" type="ORF">FFM53_004040</name>
</gene>
<accession>A0ABX6P9I6</accession>
<proteinExistence type="predicted"/>
<evidence type="ECO:0008006" key="3">
    <source>
        <dbReference type="Google" id="ProtNLM"/>
    </source>
</evidence>
<dbReference type="RefSeq" id="WP_138387516.1">
    <property type="nucleotide sequence ID" value="NZ_CP054021.1"/>
</dbReference>
<organism evidence="1 2">
    <name type="scientific">Rhizobium indicum</name>
    <dbReference type="NCBI Taxonomy" id="2583231"/>
    <lineage>
        <taxon>Bacteria</taxon>
        <taxon>Pseudomonadati</taxon>
        <taxon>Pseudomonadota</taxon>
        <taxon>Alphaproteobacteria</taxon>
        <taxon>Hyphomicrobiales</taxon>
        <taxon>Rhizobiaceae</taxon>
        <taxon>Rhizobium/Agrobacterium group</taxon>
        <taxon>Rhizobium</taxon>
    </lineage>
</organism>
<protein>
    <recommendedName>
        <fullName evidence="3">PepSY domain-containing protein</fullName>
    </recommendedName>
</protein>
<dbReference type="EMBL" id="CP054021">
    <property type="protein sequence ID" value="QKK15609.1"/>
    <property type="molecule type" value="Genomic_DNA"/>
</dbReference>
<evidence type="ECO:0000313" key="2">
    <source>
        <dbReference type="Proteomes" id="UP000305673"/>
    </source>
</evidence>
<keyword evidence="2" id="KW-1185">Reference proteome</keyword>
<name>A0ABX6P9I6_9HYPH</name>
<dbReference type="Proteomes" id="UP000305673">
    <property type="component" value="Chromosome"/>
</dbReference>
<evidence type="ECO:0000313" key="1">
    <source>
        <dbReference type="EMBL" id="QKK15609.1"/>
    </source>
</evidence>
<reference evidence="1 2" key="1">
    <citation type="submission" date="2020-05" db="EMBL/GenBank/DDBJ databases">
        <title>Genome sequences of pea root nodulating Rhizobium spp.</title>
        <authorList>
            <person name="Rahi P."/>
        </authorList>
    </citation>
    <scope>NUCLEOTIDE SEQUENCE [LARGE SCALE GENOMIC DNA]</scope>
    <source>
        <strain evidence="2">JKLM 12A2</strain>
    </source>
</reference>
<sequence>MKITIKSEDHPNGLDVDWPAAPGTGDWVSFHYLGGTNHLQAKRVEYDVDADGNLTKVTVHLEY</sequence>